<dbReference type="AlphaFoldDB" id="K2FTB1"/>
<name>K2FTB1_9BACT</name>
<accession>K2FTB1</accession>
<dbReference type="PANTHER" id="PTHR33383:SF1">
    <property type="entry name" value="MEMBRANE PROTEIN INSERTION EFFICIENCY FACTOR-RELATED"/>
    <property type="match status" value="1"/>
</dbReference>
<comment type="function">
    <text evidence="1">Could be involved in insertion of integral membrane proteins into the membrane.</text>
</comment>
<proteinExistence type="inferred from homology"/>
<protein>
    <recommendedName>
        <fullName evidence="1">Putative membrane protein insertion efficiency factor</fullName>
    </recommendedName>
</protein>
<comment type="caution">
    <text evidence="2">The sequence shown here is derived from an EMBL/GenBank/DDBJ whole genome shotgun (WGS) entry which is preliminary data.</text>
</comment>
<organism evidence="2">
    <name type="scientific">uncultured bacterium</name>
    <name type="common">gcode 4</name>
    <dbReference type="NCBI Taxonomy" id="1234023"/>
    <lineage>
        <taxon>Bacteria</taxon>
        <taxon>environmental samples</taxon>
    </lineage>
</organism>
<comment type="similarity">
    <text evidence="1">Belongs to the UPF0161 family.</text>
</comment>
<dbReference type="HAMAP" id="MF_00386">
    <property type="entry name" value="UPF0161_YidD"/>
    <property type="match status" value="1"/>
</dbReference>
<gene>
    <name evidence="2" type="ORF">ACD_4C00439G0005</name>
</gene>
<keyword evidence="1" id="KW-0472">Membrane</keyword>
<evidence type="ECO:0000256" key="1">
    <source>
        <dbReference type="HAMAP-Rule" id="MF_00386"/>
    </source>
</evidence>
<dbReference type="Pfam" id="PF01809">
    <property type="entry name" value="YidD"/>
    <property type="match status" value="1"/>
</dbReference>
<evidence type="ECO:0000313" key="2">
    <source>
        <dbReference type="EMBL" id="EKE26103.1"/>
    </source>
</evidence>
<dbReference type="SMART" id="SM01234">
    <property type="entry name" value="Haemolytic"/>
    <property type="match status" value="1"/>
</dbReference>
<dbReference type="GO" id="GO:0005886">
    <property type="term" value="C:plasma membrane"/>
    <property type="evidence" value="ECO:0007669"/>
    <property type="project" value="UniProtKB-SubCell"/>
</dbReference>
<dbReference type="EMBL" id="AMFJ01000955">
    <property type="protein sequence ID" value="EKE26103.1"/>
    <property type="molecule type" value="Genomic_DNA"/>
</dbReference>
<sequence length="83" mass="10430">MKKTLIYLIELYQKYLSPDHSLWAKSSNKPPYCKFTPSCSDYMKESIEKKWIIIWFIKWIWRILRCNPWNKWWYDPAHKKKKM</sequence>
<dbReference type="InterPro" id="IPR002696">
    <property type="entry name" value="Membr_insert_effic_factor_YidD"/>
</dbReference>
<comment type="subcellular location">
    <subcellularLocation>
        <location evidence="1">Cell membrane</location>
        <topology evidence="1">Peripheral membrane protein</topology>
        <orientation evidence="1">Cytoplasmic side</orientation>
    </subcellularLocation>
</comment>
<dbReference type="NCBIfam" id="TIGR00278">
    <property type="entry name" value="membrane protein insertion efficiency factor YidD"/>
    <property type="match status" value="1"/>
</dbReference>
<keyword evidence="1" id="KW-1003">Cell membrane</keyword>
<reference evidence="2" key="1">
    <citation type="journal article" date="2012" name="Science">
        <title>Fermentation, hydrogen, and sulfur metabolism in multiple uncultivated bacterial phyla.</title>
        <authorList>
            <person name="Wrighton K.C."/>
            <person name="Thomas B.C."/>
            <person name="Sharon I."/>
            <person name="Miller C.S."/>
            <person name="Castelle C.J."/>
            <person name="VerBerkmoes N.C."/>
            <person name="Wilkins M.J."/>
            <person name="Hettich R.L."/>
            <person name="Lipton M.S."/>
            <person name="Williams K.H."/>
            <person name="Long P.E."/>
            <person name="Banfield J.F."/>
        </authorList>
    </citation>
    <scope>NUCLEOTIDE SEQUENCE [LARGE SCALE GENOMIC DNA]</scope>
</reference>
<dbReference type="PANTHER" id="PTHR33383">
    <property type="entry name" value="MEMBRANE PROTEIN INSERTION EFFICIENCY FACTOR-RELATED"/>
    <property type="match status" value="1"/>
</dbReference>